<feature type="region of interest" description="Disordered" evidence="1">
    <location>
        <begin position="126"/>
        <end position="156"/>
    </location>
</feature>
<feature type="compositionally biased region" description="Polar residues" evidence="1">
    <location>
        <begin position="126"/>
        <end position="145"/>
    </location>
</feature>
<sequence length="268" mass="29472">MSIPTFELEDPESGSQQRLERRRELNRKAQRRFRTRRNQARIRQIEQDNQLATVWPNDWHWSSSSAYSAPLAAQNQTIEQASSFRTDEPLALDTSALDSMLYPTIAQGVPLMESPPLAPLQSQAMTALGDSQSLASHSSTATPTQDDGHHDTASAQQVYSSWVPDLSGLEFTEPQESVVTTDTGSPFMAESSVWSGMMDMSPSHSPDILLPTCIYVPAMASFDATISPVTTAADTTLLMDPQEELNWNSVEGFQAALSWMPAAGTYVQ</sequence>
<feature type="compositionally biased region" description="Basic and acidic residues" evidence="1">
    <location>
        <begin position="18"/>
        <end position="27"/>
    </location>
</feature>
<accession>A0AAW0QFK7</accession>
<evidence type="ECO:0008006" key="4">
    <source>
        <dbReference type="Google" id="ProtNLM"/>
    </source>
</evidence>
<evidence type="ECO:0000256" key="1">
    <source>
        <dbReference type="SAM" id="MobiDB-lite"/>
    </source>
</evidence>
<organism evidence="2 3">
    <name type="scientific">Apiospora kogelbergensis</name>
    <dbReference type="NCBI Taxonomy" id="1337665"/>
    <lineage>
        <taxon>Eukaryota</taxon>
        <taxon>Fungi</taxon>
        <taxon>Dikarya</taxon>
        <taxon>Ascomycota</taxon>
        <taxon>Pezizomycotina</taxon>
        <taxon>Sordariomycetes</taxon>
        <taxon>Xylariomycetidae</taxon>
        <taxon>Amphisphaeriales</taxon>
        <taxon>Apiosporaceae</taxon>
        <taxon>Apiospora</taxon>
    </lineage>
</organism>
<dbReference type="EMBL" id="JAQQWP010000011">
    <property type="protein sequence ID" value="KAK8095532.1"/>
    <property type="molecule type" value="Genomic_DNA"/>
</dbReference>
<evidence type="ECO:0000313" key="2">
    <source>
        <dbReference type="EMBL" id="KAK8095532.1"/>
    </source>
</evidence>
<dbReference type="AlphaFoldDB" id="A0AAW0QFK7"/>
<name>A0AAW0QFK7_9PEZI</name>
<feature type="region of interest" description="Disordered" evidence="1">
    <location>
        <begin position="1"/>
        <end position="36"/>
    </location>
</feature>
<keyword evidence="3" id="KW-1185">Reference proteome</keyword>
<dbReference type="Proteomes" id="UP001392437">
    <property type="component" value="Unassembled WGS sequence"/>
</dbReference>
<protein>
    <recommendedName>
        <fullName evidence="4">BZIP domain-containing protein</fullName>
    </recommendedName>
</protein>
<gene>
    <name evidence="2" type="ORF">PG999_013554</name>
</gene>
<evidence type="ECO:0000313" key="3">
    <source>
        <dbReference type="Proteomes" id="UP001392437"/>
    </source>
</evidence>
<comment type="caution">
    <text evidence="2">The sequence shown here is derived from an EMBL/GenBank/DDBJ whole genome shotgun (WGS) entry which is preliminary data.</text>
</comment>
<proteinExistence type="predicted"/>
<reference evidence="2 3" key="1">
    <citation type="submission" date="2023-01" db="EMBL/GenBank/DDBJ databases">
        <title>Analysis of 21 Apiospora genomes using comparative genomics revels a genus with tremendous synthesis potential of carbohydrate active enzymes and secondary metabolites.</title>
        <authorList>
            <person name="Sorensen T."/>
        </authorList>
    </citation>
    <scope>NUCLEOTIDE SEQUENCE [LARGE SCALE GENOMIC DNA]</scope>
    <source>
        <strain evidence="2 3">CBS 117206</strain>
    </source>
</reference>